<name>A0A6H5I4P6_9HYME</name>
<dbReference type="AlphaFoldDB" id="A0A6H5I4P6"/>
<evidence type="ECO:0000313" key="2">
    <source>
        <dbReference type="Proteomes" id="UP000479190"/>
    </source>
</evidence>
<evidence type="ECO:0000313" key="1">
    <source>
        <dbReference type="EMBL" id="CAB0032927.1"/>
    </source>
</evidence>
<feature type="non-terminal residue" evidence="1">
    <location>
        <position position="62"/>
    </location>
</feature>
<accession>A0A6H5I4P6</accession>
<protein>
    <submittedName>
        <fullName evidence="1">Uncharacterized protein</fullName>
    </submittedName>
</protein>
<dbReference type="EMBL" id="CADCXV010000694">
    <property type="protein sequence ID" value="CAB0032927.1"/>
    <property type="molecule type" value="Genomic_DNA"/>
</dbReference>
<gene>
    <name evidence="1" type="ORF">TBRA_LOCUS4851</name>
</gene>
<organism evidence="1 2">
    <name type="scientific">Trichogramma brassicae</name>
    <dbReference type="NCBI Taxonomy" id="86971"/>
    <lineage>
        <taxon>Eukaryota</taxon>
        <taxon>Metazoa</taxon>
        <taxon>Ecdysozoa</taxon>
        <taxon>Arthropoda</taxon>
        <taxon>Hexapoda</taxon>
        <taxon>Insecta</taxon>
        <taxon>Pterygota</taxon>
        <taxon>Neoptera</taxon>
        <taxon>Endopterygota</taxon>
        <taxon>Hymenoptera</taxon>
        <taxon>Apocrita</taxon>
        <taxon>Proctotrupomorpha</taxon>
        <taxon>Chalcidoidea</taxon>
        <taxon>Trichogrammatidae</taxon>
        <taxon>Trichogramma</taxon>
    </lineage>
</organism>
<keyword evidence="2" id="KW-1185">Reference proteome</keyword>
<dbReference type="Proteomes" id="UP000479190">
    <property type="component" value="Unassembled WGS sequence"/>
</dbReference>
<proteinExistence type="predicted"/>
<sequence>MGSRAGEQELRQILSITDDCRRRIFPSYYGGPAIALTEFYTRAPIRPQCRTTSTLRWQNVAV</sequence>
<reference evidence="1 2" key="1">
    <citation type="submission" date="2020-02" db="EMBL/GenBank/DDBJ databases">
        <authorList>
            <person name="Ferguson B K."/>
        </authorList>
    </citation>
    <scope>NUCLEOTIDE SEQUENCE [LARGE SCALE GENOMIC DNA]</scope>
</reference>